<dbReference type="AlphaFoldDB" id="R0MJ70"/>
<dbReference type="HOGENOM" id="CLU_534283_0_0_1"/>
<organism evidence="1 2">
    <name type="scientific">Nosema bombycis (strain CQ1 / CVCC 102059)</name>
    <name type="common">Microsporidian parasite</name>
    <name type="synonym">Pebrine of silkworm</name>
    <dbReference type="NCBI Taxonomy" id="578461"/>
    <lineage>
        <taxon>Eukaryota</taxon>
        <taxon>Fungi</taxon>
        <taxon>Fungi incertae sedis</taxon>
        <taxon>Microsporidia</taxon>
        <taxon>Nosematidae</taxon>
        <taxon>Nosema</taxon>
    </lineage>
</organism>
<evidence type="ECO:0000313" key="2">
    <source>
        <dbReference type="Proteomes" id="UP000016927"/>
    </source>
</evidence>
<dbReference type="VEuPathDB" id="MicrosporidiaDB:NBO_32g0035"/>
<evidence type="ECO:0000313" key="1">
    <source>
        <dbReference type="EMBL" id="EOB14260.1"/>
    </source>
</evidence>
<sequence>MPYNSFNNRPISKSEEGMVMNEYPTHFFSSSPNLDIKKPFVRTKNEYKNFKRNYMQPKNEQQDLLKMFGASSPNYSNKKLADPNAKEKILQPKINISQELVCVNESANLKQQSINPNQEYVGSNDDKNLKKLEPIIIESVKEKPEVSDVQQPNTEPPKRKYRTRNKRLAEESGKVNVELSEMINMKVQEMSNELLKEATVDQPTVEQVKESSVSNEIPSQSVYGPMKELSQIATEQIKDTNKSTDFPNTVIKIKNMPQLKSETPANSSKKITKKPGLKPMISISPSVPDNYSDSVILVKALSSSPKSDDVPPPSPCTKTIQSLSSSNLLKYYLKCKMETIESKLDDPITAVFFFYFNLIANGNLSEDYVMKYSILDNLCPNKQKQNDDYSDPKNLFTEETLKNFEKAVDEYLERVMARLRSFSEDPNMYNPTKKIFLGFENDSFIKNSIVFFYLICCREVYKGVDYKKAFEYAKVMIFELFPNEVSTLKFVRRVTMVLRNLLKRIIRLYN</sequence>
<dbReference type="EMBL" id="KB908940">
    <property type="protein sequence ID" value="EOB14260.1"/>
    <property type="molecule type" value="Genomic_DNA"/>
</dbReference>
<keyword evidence="2" id="KW-1185">Reference proteome</keyword>
<proteinExistence type="predicted"/>
<reference evidence="1 2" key="1">
    <citation type="journal article" date="2013" name="BMC Genomics">
        <title>Comparative genomics of parasitic silkworm microsporidia reveal an association between genome expansion and host adaptation.</title>
        <authorList>
            <person name="Pan G."/>
            <person name="Xu J."/>
            <person name="Li T."/>
            <person name="Xia Q."/>
            <person name="Liu S.L."/>
            <person name="Zhang G."/>
            <person name="Li S."/>
            <person name="Li C."/>
            <person name="Liu H."/>
            <person name="Yang L."/>
            <person name="Liu T."/>
            <person name="Zhang X."/>
            <person name="Wu Z."/>
            <person name="Fan W."/>
            <person name="Dang X."/>
            <person name="Xiang H."/>
            <person name="Tao M."/>
            <person name="Li Y."/>
            <person name="Hu J."/>
            <person name="Li Z."/>
            <person name="Lin L."/>
            <person name="Luo J."/>
            <person name="Geng L."/>
            <person name="Wang L."/>
            <person name="Long M."/>
            <person name="Wan Y."/>
            <person name="He N."/>
            <person name="Zhang Z."/>
            <person name="Lu C."/>
            <person name="Keeling P.J."/>
            <person name="Wang J."/>
            <person name="Xiang Z."/>
            <person name="Zhou Z."/>
        </authorList>
    </citation>
    <scope>NUCLEOTIDE SEQUENCE [LARGE SCALE GENOMIC DNA]</scope>
    <source>
        <strain evidence="2">CQ1 / CVCC 102059</strain>
    </source>
</reference>
<dbReference type="Proteomes" id="UP000016927">
    <property type="component" value="Unassembled WGS sequence"/>
</dbReference>
<gene>
    <name evidence="1" type="ORF">NBO_32g0035</name>
</gene>
<protein>
    <submittedName>
        <fullName evidence="1">Uncharacterized protein</fullName>
    </submittedName>
</protein>
<accession>R0MJ70</accession>
<name>R0MJ70_NOSB1</name>